<organism evidence="2 3">
    <name type="scientific">Plasmodium falciparum FCH/4</name>
    <dbReference type="NCBI Taxonomy" id="1036724"/>
    <lineage>
        <taxon>Eukaryota</taxon>
        <taxon>Sar</taxon>
        <taxon>Alveolata</taxon>
        <taxon>Apicomplexa</taxon>
        <taxon>Aconoidasida</taxon>
        <taxon>Haemosporida</taxon>
        <taxon>Plasmodiidae</taxon>
        <taxon>Plasmodium</taxon>
        <taxon>Plasmodium (Laverania)</taxon>
    </lineage>
</organism>
<name>A0A024VGJ0_PLAFA</name>
<evidence type="ECO:0000313" key="2">
    <source>
        <dbReference type="EMBL" id="ETW27305.1"/>
    </source>
</evidence>
<accession>A0A024VGJ0</accession>
<proteinExistence type="predicted"/>
<dbReference type="AlphaFoldDB" id="A0A024VGJ0"/>
<feature type="region of interest" description="Disordered" evidence="1">
    <location>
        <begin position="96"/>
        <end position="124"/>
    </location>
</feature>
<feature type="compositionally biased region" description="Acidic residues" evidence="1">
    <location>
        <begin position="192"/>
        <end position="223"/>
    </location>
</feature>
<dbReference type="Proteomes" id="UP000030656">
    <property type="component" value="Unassembled WGS sequence"/>
</dbReference>
<protein>
    <submittedName>
        <fullName evidence="2">Uncharacterized protein</fullName>
    </submittedName>
</protein>
<reference evidence="2 3" key="2">
    <citation type="submission" date="2013-02" db="EMBL/GenBank/DDBJ databases">
        <title>The Genome Sequence of Plasmodium falciparum FCH/4.</title>
        <authorList>
            <consortium name="The Broad Institute Genome Sequencing Platform"/>
            <consortium name="The Broad Institute Genome Sequencing Center for Infectious Disease"/>
            <person name="Neafsey D."/>
            <person name="Cheeseman I."/>
            <person name="Volkman S."/>
            <person name="Adams J."/>
            <person name="Walker B."/>
            <person name="Young S.K."/>
            <person name="Zeng Q."/>
            <person name="Gargeya S."/>
            <person name="Fitzgerald M."/>
            <person name="Haas B."/>
            <person name="Abouelleil A."/>
            <person name="Alvarado L."/>
            <person name="Arachchi H.M."/>
            <person name="Berlin A.M."/>
            <person name="Chapman S.B."/>
            <person name="Dewar J."/>
            <person name="Goldberg J."/>
            <person name="Griggs A."/>
            <person name="Gujja S."/>
            <person name="Hansen M."/>
            <person name="Howarth C."/>
            <person name="Imamovic A."/>
            <person name="Larimer J."/>
            <person name="McCowan C."/>
            <person name="Murphy C."/>
            <person name="Neiman D."/>
            <person name="Pearson M."/>
            <person name="Priest M."/>
            <person name="Roberts A."/>
            <person name="Saif S."/>
            <person name="Shea T."/>
            <person name="Sisk P."/>
            <person name="Sykes S."/>
            <person name="Wortman J."/>
            <person name="Nusbaum C."/>
            <person name="Birren B."/>
        </authorList>
    </citation>
    <scope>NUCLEOTIDE SEQUENCE [LARGE SCALE GENOMIC DNA]</scope>
    <source>
        <strain evidence="2 3">FCH/4</strain>
    </source>
</reference>
<dbReference type="EMBL" id="KI928069">
    <property type="protein sequence ID" value="ETW27305.1"/>
    <property type="molecule type" value="Genomic_DNA"/>
</dbReference>
<dbReference type="OrthoDB" id="28145at2759"/>
<gene>
    <name evidence="2" type="ORF">PFFCH_05236</name>
</gene>
<feature type="compositionally biased region" description="Basic and acidic residues" evidence="1">
    <location>
        <begin position="182"/>
        <end position="191"/>
    </location>
</feature>
<evidence type="ECO:0000313" key="3">
    <source>
        <dbReference type="Proteomes" id="UP000030656"/>
    </source>
</evidence>
<feature type="compositionally biased region" description="Low complexity" evidence="1">
    <location>
        <begin position="96"/>
        <end position="119"/>
    </location>
</feature>
<reference evidence="2 3" key="1">
    <citation type="submission" date="2013-02" db="EMBL/GenBank/DDBJ databases">
        <title>The Genome Annotation of Plasmodium falciparum FCH/4.</title>
        <authorList>
            <consortium name="The Broad Institute Genome Sequencing Platform"/>
            <consortium name="The Broad Institute Genome Sequencing Center for Infectious Disease"/>
            <person name="Neafsey D."/>
            <person name="Hoffman S."/>
            <person name="Volkman S."/>
            <person name="Rosenthal P."/>
            <person name="Walker B."/>
            <person name="Young S.K."/>
            <person name="Zeng Q."/>
            <person name="Gargeya S."/>
            <person name="Fitzgerald M."/>
            <person name="Haas B."/>
            <person name="Abouelleil A."/>
            <person name="Allen A.W."/>
            <person name="Alvarado L."/>
            <person name="Arachchi H.M."/>
            <person name="Berlin A.M."/>
            <person name="Chapman S.B."/>
            <person name="Gainer-Dewar J."/>
            <person name="Goldberg J."/>
            <person name="Griggs A."/>
            <person name="Gujja S."/>
            <person name="Hansen M."/>
            <person name="Howarth C."/>
            <person name="Imamovic A."/>
            <person name="Ireland A."/>
            <person name="Larimer J."/>
            <person name="McCowan C."/>
            <person name="Murphy C."/>
            <person name="Pearson M."/>
            <person name="Poon T.W."/>
            <person name="Priest M."/>
            <person name="Roberts A."/>
            <person name="Saif S."/>
            <person name="Shea T."/>
            <person name="Sisk P."/>
            <person name="Sykes S."/>
            <person name="Wortman J."/>
            <person name="Nusbaum C."/>
            <person name="Birren B."/>
        </authorList>
    </citation>
    <scope>NUCLEOTIDE SEQUENCE [LARGE SCALE GENOMIC DNA]</scope>
    <source>
        <strain evidence="2 3">FCH/4</strain>
    </source>
</reference>
<evidence type="ECO:0000256" key="1">
    <source>
        <dbReference type="SAM" id="MobiDB-lite"/>
    </source>
</evidence>
<sequence length="419" mass="49018">MSCRNTSKSSLFFLKNSNSMHEKIYNILKTFNPLNNLYSKVNEEDQEGVINSYNNDEFEDEYTSIKTYDSKNNIYMDNYDENEEHNKDNVYYSSISSTSSSKTETNISNTDVSTSSKSSCKYRNKDSVNSSDIIISSVDNMGNQDNEGNKLCRNVNKEVDLKKRKSIYEEKKRDYISCSGDNKNDDNKNDDDKNDDDKNDDDKNDDDKNDDDKNDDDDDDDDNKNDNHNNNISSSSSSCCCSHFSFSYNTIDDKKKKGKKKKKETESYYDVSSMNSNDLYEEKQNIQTIFQRKKKINNNNMKNPFEMNINEKKNSIKVYIKNSNQQYDRKILLLKDDKIYFYNSEYSITYDSFYFLMEIKKIYSCDGFFDSLINSEKLSSVNSSYTSTEDNEFYSRKKDTLSSESEWQKCGYDAKIVRK</sequence>
<feature type="region of interest" description="Disordered" evidence="1">
    <location>
        <begin position="176"/>
        <end position="238"/>
    </location>
</feature>
<feature type="compositionally biased region" description="Low complexity" evidence="1">
    <location>
        <begin position="228"/>
        <end position="238"/>
    </location>
</feature>